<feature type="signal peptide" evidence="1">
    <location>
        <begin position="1"/>
        <end position="20"/>
    </location>
</feature>
<dbReference type="AlphaFoldDB" id="A0A1I3JFJ9"/>
<evidence type="ECO:0000313" key="3">
    <source>
        <dbReference type="EMBL" id="SFI59023.1"/>
    </source>
</evidence>
<organism evidence="3 4">
    <name type="scientific">Kaistella treverensis</name>
    <dbReference type="NCBI Taxonomy" id="631455"/>
    <lineage>
        <taxon>Bacteria</taxon>
        <taxon>Pseudomonadati</taxon>
        <taxon>Bacteroidota</taxon>
        <taxon>Flavobacteriia</taxon>
        <taxon>Flavobacteriales</taxon>
        <taxon>Weeksellaceae</taxon>
        <taxon>Chryseobacterium group</taxon>
        <taxon>Kaistella</taxon>
    </lineage>
</organism>
<accession>A0A1I3JFJ9</accession>
<dbReference type="EMBL" id="FORQ01000001">
    <property type="protein sequence ID" value="SFI59023.1"/>
    <property type="molecule type" value="Genomic_DNA"/>
</dbReference>
<sequence length="427" mass="48416">MKKHILALCALTFISFSAQAQVDSLKLNLDFRTRAELDNGYKTLIPKNKSPETTVFSRARLGVDYYFQNLELYMSLQDARVWGEVSSTNQRSGSLNVNEAWAKYQFNKNTVLKVGRQILSYDDERLLGALDWQIQGRSFDGAKGIFRFSPQSKLEAVVTYNNDEIDTNDLADREFYGILDSGERTKSMQIVHYEYLLPKASLSFIGLNNVVQNVTGTHYDMLTVGVNAKKYYENFGFFGSAYWQTGKNTLAQSKNAYQFSANVDFILNPKANVILGAEWLSGTDYDTNNSKNNSFSPLYGTNHKFNGFMDYFFVGNHFNNVGLNDYYLKSNFKFTPKASLALQIHAFEANAKLGFDAVNQKNLSKYLGTEADAVFNYKFANAFTMQLGHSQMFASEGMKRLKNVANPSSMQSWTWLGLNFSSLFKVK</sequence>
<dbReference type="Pfam" id="PF13372">
    <property type="entry name" value="Alginate_exp"/>
    <property type="match status" value="1"/>
</dbReference>
<evidence type="ECO:0000256" key="1">
    <source>
        <dbReference type="SAM" id="SignalP"/>
    </source>
</evidence>
<gene>
    <name evidence="3" type="ORF">SAMN05421638_0146</name>
</gene>
<dbReference type="RefSeq" id="WP_089817770.1">
    <property type="nucleotide sequence ID" value="NZ_FORQ01000001.1"/>
</dbReference>
<reference evidence="4" key="1">
    <citation type="submission" date="2016-10" db="EMBL/GenBank/DDBJ databases">
        <authorList>
            <person name="Varghese N."/>
            <person name="Submissions S."/>
        </authorList>
    </citation>
    <scope>NUCLEOTIDE SEQUENCE [LARGE SCALE GENOMIC DNA]</scope>
    <source>
        <strain evidence="4">DSM 22251</strain>
    </source>
</reference>
<evidence type="ECO:0000259" key="2">
    <source>
        <dbReference type="Pfam" id="PF13372"/>
    </source>
</evidence>
<dbReference type="Proteomes" id="UP000242560">
    <property type="component" value="Unassembled WGS sequence"/>
</dbReference>
<dbReference type="InterPro" id="IPR025388">
    <property type="entry name" value="Alginate_export_dom"/>
</dbReference>
<name>A0A1I3JFJ9_9FLAO</name>
<feature type="chain" id="PRO_5015348046" evidence="1">
    <location>
        <begin position="21"/>
        <end position="427"/>
    </location>
</feature>
<keyword evidence="1" id="KW-0732">Signal</keyword>
<evidence type="ECO:0000313" key="4">
    <source>
        <dbReference type="Proteomes" id="UP000242560"/>
    </source>
</evidence>
<protein>
    <submittedName>
        <fullName evidence="3">Alginate export</fullName>
    </submittedName>
</protein>
<keyword evidence="4" id="KW-1185">Reference proteome</keyword>
<feature type="domain" description="Alginate export" evidence="2">
    <location>
        <begin position="25"/>
        <end position="396"/>
    </location>
</feature>
<proteinExistence type="predicted"/>